<proteinExistence type="predicted"/>
<dbReference type="Proteomes" id="UP000077143">
    <property type="component" value="Plasmid pMYC1"/>
</dbReference>
<dbReference type="EMBL" id="CP015597">
    <property type="protein sequence ID" value="ANE83328.1"/>
    <property type="molecule type" value="Genomic_DNA"/>
</dbReference>
<evidence type="ECO:0000313" key="1">
    <source>
        <dbReference type="EMBL" id="ANE83328.1"/>
    </source>
</evidence>
<dbReference type="OrthoDB" id="4744842at2"/>
<dbReference type="AlphaFoldDB" id="A0A172UWH9"/>
<reference evidence="1 2" key="1">
    <citation type="submission" date="2016-05" db="EMBL/GenBank/DDBJ databases">
        <title>Complete genome sequence of a phthalic acid esters degrading Mycobacterium sp. YC-RL4.</title>
        <authorList>
            <person name="Ren L."/>
            <person name="Fan S."/>
            <person name="Ruth N."/>
            <person name="Jia Y."/>
            <person name="Wang J."/>
            <person name="Qiao C."/>
        </authorList>
    </citation>
    <scope>NUCLEOTIDE SEQUENCE [LARGE SCALE GENOMIC DNA]</scope>
    <source>
        <strain evidence="1 2">YC-RL4</strain>
        <plasmid evidence="2">pmyc1</plasmid>
    </source>
</reference>
<sequence>MSPLSRELCGACAAVTIPGDVWRAFLAQETALDDEHPGPVSLPAVVGELHRMIAEGQPAPDS</sequence>
<dbReference type="KEGG" id="madi:A7U43_27690"/>
<protein>
    <submittedName>
        <fullName evidence="1">Uncharacterized protein</fullName>
    </submittedName>
</protein>
<keyword evidence="2" id="KW-1185">Reference proteome</keyword>
<gene>
    <name evidence="1" type="ORF">A7U43_27690</name>
</gene>
<geneLocation type="plasmid" evidence="2">
    <name>pmyc1</name>
</geneLocation>
<name>A0A172UWH9_9MYCO</name>
<evidence type="ECO:0000313" key="2">
    <source>
        <dbReference type="Proteomes" id="UP000077143"/>
    </source>
</evidence>
<accession>A0A172UWH9</accession>
<dbReference type="RefSeq" id="WP_068003914.1">
    <property type="nucleotide sequence ID" value="NZ_CP015597.1"/>
</dbReference>
<organism evidence="1 2">
    <name type="scientific">Mycobacterium adipatum</name>
    <dbReference type="NCBI Taxonomy" id="1682113"/>
    <lineage>
        <taxon>Bacteria</taxon>
        <taxon>Bacillati</taxon>
        <taxon>Actinomycetota</taxon>
        <taxon>Actinomycetes</taxon>
        <taxon>Mycobacteriales</taxon>
        <taxon>Mycobacteriaceae</taxon>
        <taxon>Mycobacterium</taxon>
    </lineage>
</organism>
<keyword evidence="1" id="KW-0614">Plasmid</keyword>